<gene>
    <name evidence="2" type="ORF">PLXY2_LOCUS14796</name>
</gene>
<dbReference type="Gene3D" id="3.80.10.10">
    <property type="entry name" value="Ribonuclease Inhibitor"/>
    <property type="match status" value="1"/>
</dbReference>
<dbReference type="EMBL" id="CAJHNJ030000146">
    <property type="protein sequence ID" value="CAG9136554.1"/>
    <property type="molecule type" value="Genomic_DNA"/>
</dbReference>
<sequence>MGYKHPLACDASSTRAPLTRAPKTAPDASAASGEASEEASHERLFTLAPRPSPCRSPRHSYPSTSTDNHHPCESAGIIAVDVSNNVMADSFTEMATPIPPDLSGSTEENEDETTKLTLAYERLYELPRTIVERFSDHIMYLDISHNKITNLDALVHFKKLTSLIADHNPITESCLLPPLPKLQLLWLNHCQISSLYPWVGKLKESCPNLQYLCLMGNPAAPSYFNGGTFYEYLQYRLFVISQFPSLHHLDDRKVNEDQRAEARRLYKRPFFERLVTPGSGLSNLYKQPVTWSDINSRIGSMWGQGAPDDGRNRNLPI</sequence>
<keyword evidence="3" id="KW-1185">Reference proteome</keyword>
<dbReference type="InterPro" id="IPR043313">
    <property type="entry name" value="LRMDA"/>
</dbReference>
<evidence type="ECO:0000256" key="1">
    <source>
        <dbReference type="SAM" id="MobiDB-lite"/>
    </source>
</evidence>
<protein>
    <submittedName>
        <fullName evidence="2">(diamondback moth) hypothetical protein</fullName>
    </submittedName>
</protein>
<name>A0A8S4G9P6_PLUXY</name>
<dbReference type="PANTHER" id="PTHR46282:SF1">
    <property type="entry name" value="LEUCINE-RICH REPEAT-CONTAINING PROTEIN 72-LIKE"/>
    <property type="match status" value="1"/>
</dbReference>
<organism evidence="2 3">
    <name type="scientific">Plutella xylostella</name>
    <name type="common">Diamondback moth</name>
    <name type="synonym">Plutella maculipennis</name>
    <dbReference type="NCBI Taxonomy" id="51655"/>
    <lineage>
        <taxon>Eukaryota</taxon>
        <taxon>Metazoa</taxon>
        <taxon>Ecdysozoa</taxon>
        <taxon>Arthropoda</taxon>
        <taxon>Hexapoda</taxon>
        <taxon>Insecta</taxon>
        <taxon>Pterygota</taxon>
        <taxon>Neoptera</taxon>
        <taxon>Endopterygota</taxon>
        <taxon>Lepidoptera</taxon>
        <taxon>Glossata</taxon>
        <taxon>Ditrysia</taxon>
        <taxon>Yponomeutoidea</taxon>
        <taxon>Plutellidae</taxon>
        <taxon>Plutella</taxon>
    </lineage>
</organism>
<comment type="caution">
    <text evidence="2">The sequence shown here is derived from an EMBL/GenBank/DDBJ whole genome shotgun (WGS) entry which is preliminary data.</text>
</comment>
<feature type="region of interest" description="Disordered" evidence="1">
    <location>
        <begin position="1"/>
        <end position="72"/>
    </location>
</feature>
<dbReference type="Proteomes" id="UP000653454">
    <property type="component" value="Unassembled WGS sequence"/>
</dbReference>
<dbReference type="Pfam" id="PF14580">
    <property type="entry name" value="LRR_9"/>
    <property type="match status" value="1"/>
</dbReference>
<dbReference type="InterPro" id="IPR001611">
    <property type="entry name" value="Leu-rich_rpt"/>
</dbReference>
<feature type="compositionally biased region" description="Low complexity" evidence="1">
    <location>
        <begin position="53"/>
        <end position="63"/>
    </location>
</feature>
<evidence type="ECO:0000313" key="3">
    <source>
        <dbReference type="Proteomes" id="UP000653454"/>
    </source>
</evidence>
<dbReference type="InterPro" id="IPR032675">
    <property type="entry name" value="LRR_dom_sf"/>
</dbReference>
<dbReference type="PANTHER" id="PTHR46282">
    <property type="entry name" value="LEUCINE-RICH MELANOCYTE DIFFERENTIATION-ASSOCIATED PROTEIN"/>
    <property type="match status" value="1"/>
</dbReference>
<reference evidence="2" key="1">
    <citation type="submission" date="2020-11" db="EMBL/GenBank/DDBJ databases">
        <authorList>
            <person name="Whiteford S."/>
        </authorList>
    </citation>
    <scope>NUCLEOTIDE SEQUENCE</scope>
</reference>
<dbReference type="SUPFAM" id="SSF52058">
    <property type="entry name" value="L domain-like"/>
    <property type="match status" value="1"/>
</dbReference>
<dbReference type="AlphaFoldDB" id="A0A8S4G9P6"/>
<proteinExistence type="predicted"/>
<dbReference type="PROSITE" id="PS51450">
    <property type="entry name" value="LRR"/>
    <property type="match status" value="1"/>
</dbReference>
<evidence type="ECO:0000313" key="2">
    <source>
        <dbReference type="EMBL" id="CAG9136554.1"/>
    </source>
</evidence>
<accession>A0A8S4G9P6</accession>